<proteinExistence type="predicted"/>
<dbReference type="AlphaFoldDB" id="A0A2X4PUX0"/>
<evidence type="ECO:0000259" key="2">
    <source>
        <dbReference type="SMART" id="SM00635"/>
    </source>
</evidence>
<name>A0A2X4PUX0_9PORP</name>
<dbReference type="KEGG" id="pcre:NCTC12858_00162"/>
<dbReference type="PROSITE" id="PS51257">
    <property type="entry name" value="PROKAR_LIPOPROTEIN"/>
    <property type="match status" value="1"/>
</dbReference>
<dbReference type="SMART" id="SM00635">
    <property type="entry name" value="BID_2"/>
    <property type="match status" value="2"/>
</dbReference>
<dbReference type="InterPro" id="IPR008964">
    <property type="entry name" value="Invasin/intimin_cell_adhesion"/>
</dbReference>
<reference evidence="3 4" key="1">
    <citation type="submission" date="2018-06" db="EMBL/GenBank/DDBJ databases">
        <authorList>
            <consortium name="Pathogen Informatics"/>
            <person name="Doyle S."/>
        </authorList>
    </citation>
    <scope>NUCLEOTIDE SEQUENCE [LARGE SCALE GENOMIC DNA]</scope>
    <source>
        <strain evidence="3 4">NCTC12858</strain>
    </source>
</reference>
<feature type="domain" description="BIG2" evidence="2">
    <location>
        <begin position="33"/>
        <end position="110"/>
    </location>
</feature>
<keyword evidence="4" id="KW-1185">Reference proteome</keyword>
<feature type="chain" id="PRO_5015878947" evidence="1">
    <location>
        <begin position="23"/>
        <end position="208"/>
    </location>
</feature>
<evidence type="ECO:0000313" key="3">
    <source>
        <dbReference type="EMBL" id="SQH72349.1"/>
    </source>
</evidence>
<dbReference type="RefSeq" id="WP_023940529.1">
    <property type="nucleotide sequence ID" value="NZ_LS483447.1"/>
</dbReference>
<protein>
    <submittedName>
        <fullName evidence="3">Bacterial Ig-like domain (Group 2)</fullName>
    </submittedName>
</protein>
<gene>
    <name evidence="3" type="ORF">NCTC12858_00162</name>
</gene>
<sequence>MIKVRNAFLYLIVLSASAIALLAGCGGTTEEAKVELVSLAPSDTTIAAGKKFMPRVHIDPPCRQKDPLYWQSSNEAVAVVFPTGEVLAMSDGEATISATAADGPKGELHLTVGYDVPASGIQVSPEVLRINVNKQAMFQAKVVPSVYDGEIKWSSADEKIASFANPKEGLITAHKAGETEITARINSYSSKAKVIVYNGPEEGKSSGK</sequence>
<dbReference type="Pfam" id="PF02368">
    <property type="entry name" value="Big_2"/>
    <property type="match status" value="2"/>
</dbReference>
<organism evidence="3 4">
    <name type="scientific">Porphyromonas crevioricanis</name>
    <dbReference type="NCBI Taxonomy" id="393921"/>
    <lineage>
        <taxon>Bacteria</taxon>
        <taxon>Pseudomonadati</taxon>
        <taxon>Bacteroidota</taxon>
        <taxon>Bacteroidia</taxon>
        <taxon>Bacteroidales</taxon>
        <taxon>Porphyromonadaceae</taxon>
        <taxon>Porphyromonas</taxon>
    </lineage>
</organism>
<dbReference type="Proteomes" id="UP000249300">
    <property type="component" value="Chromosome 1"/>
</dbReference>
<accession>A0A2X4PUX0</accession>
<evidence type="ECO:0000313" key="4">
    <source>
        <dbReference type="Proteomes" id="UP000249300"/>
    </source>
</evidence>
<evidence type="ECO:0000256" key="1">
    <source>
        <dbReference type="SAM" id="SignalP"/>
    </source>
</evidence>
<feature type="domain" description="BIG2" evidence="2">
    <location>
        <begin position="117"/>
        <end position="195"/>
    </location>
</feature>
<dbReference type="EMBL" id="LS483447">
    <property type="protein sequence ID" value="SQH72349.1"/>
    <property type="molecule type" value="Genomic_DNA"/>
</dbReference>
<dbReference type="SUPFAM" id="SSF49373">
    <property type="entry name" value="Invasin/intimin cell-adhesion fragments"/>
    <property type="match status" value="2"/>
</dbReference>
<feature type="signal peptide" evidence="1">
    <location>
        <begin position="1"/>
        <end position="22"/>
    </location>
</feature>
<dbReference type="Gene3D" id="2.60.40.1080">
    <property type="match status" value="2"/>
</dbReference>
<dbReference type="InterPro" id="IPR003343">
    <property type="entry name" value="Big_2"/>
</dbReference>
<keyword evidence="1" id="KW-0732">Signal</keyword>